<organism evidence="3 4">
    <name type="scientific">Anabarilius grahami</name>
    <name type="common">Kanglang fish</name>
    <name type="synonym">Barilius grahami</name>
    <dbReference type="NCBI Taxonomy" id="495550"/>
    <lineage>
        <taxon>Eukaryota</taxon>
        <taxon>Metazoa</taxon>
        <taxon>Chordata</taxon>
        <taxon>Craniata</taxon>
        <taxon>Vertebrata</taxon>
        <taxon>Euteleostomi</taxon>
        <taxon>Actinopterygii</taxon>
        <taxon>Neopterygii</taxon>
        <taxon>Teleostei</taxon>
        <taxon>Ostariophysi</taxon>
        <taxon>Cypriniformes</taxon>
        <taxon>Xenocyprididae</taxon>
        <taxon>Xenocypridinae</taxon>
        <taxon>Xenocypridinae incertae sedis</taxon>
        <taxon>Anabarilius</taxon>
    </lineage>
</organism>
<dbReference type="AlphaFoldDB" id="A0A3N0XMR2"/>
<dbReference type="InterPro" id="IPR002110">
    <property type="entry name" value="Ankyrin_rpt"/>
</dbReference>
<dbReference type="Pfam" id="PF14965">
    <property type="entry name" value="BRI3BP"/>
    <property type="match status" value="1"/>
</dbReference>
<protein>
    <submittedName>
        <fullName evidence="3">L-asparaginase</fullName>
    </submittedName>
</protein>
<evidence type="ECO:0000256" key="1">
    <source>
        <dbReference type="PROSITE-ProRule" id="PRU00023"/>
    </source>
</evidence>
<dbReference type="PROSITE" id="PS50088">
    <property type="entry name" value="ANK_REPEAT"/>
    <property type="match status" value="1"/>
</dbReference>
<feature type="transmembrane region" description="Helical" evidence="2">
    <location>
        <begin position="189"/>
        <end position="207"/>
    </location>
</feature>
<dbReference type="SUPFAM" id="SSF48403">
    <property type="entry name" value="Ankyrin repeat"/>
    <property type="match status" value="1"/>
</dbReference>
<dbReference type="Gene3D" id="1.25.40.20">
    <property type="entry name" value="Ankyrin repeat-containing domain"/>
    <property type="match status" value="2"/>
</dbReference>
<dbReference type="EMBL" id="RJVU01071404">
    <property type="protein sequence ID" value="ROI47870.1"/>
    <property type="molecule type" value="Genomic_DNA"/>
</dbReference>
<dbReference type="InterPro" id="IPR036770">
    <property type="entry name" value="Ankyrin_rpt-contain_sf"/>
</dbReference>
<proteinExistence type="predicted"/>
<evidence type="ECO:0000256" key="2">
    <source>
        <dbReference type="SAM" id="Phobius"/>
    </source>
</evidence>
<keyword evidence="1" id="KW-0040">ANK repeat</keyword>
<dbReference type="OrthoDB" id="8948833at2759"/>
<dbReference type="PANTHER" id="PTHR14550:SF2">
    <property type="entry name" value="TRANSMEMBRANE PROTEIN 109"/>
    <property type="match status" value="1"/>
</dbReference>
<comment type="caution">
    <text evidence="3">The sequence shown here is derived from an EMBL/GenBank/DDBJ whole genome shotgun (WGS) entry which is preliminary data.</text>
</comment>
<feature type="transmembrane region" description="Helical" evidence="2">
    <location>
        <begin position="214"/>
        <end position="231"/>
    </location>
</feature>
<keyword evidence="2" id="KW-1133">Transmembrane helix</keyword>
<sequence length="288" mass="32145">MDASCETYDEFTPLHTACELGNLEMIEFLLSMGMSPHHKNRFGHCPMYMAIKNRHCQAVKLMSMKGITVRLHPVRIAMEMIQAVQNKDYPLLQAWVASGVDMDIKDYNKRTVLHEAVDLGDKLMIARLLEYGATPLFLQSGVKWLSDAVALALNTVIQYVAEILESAGIDAKLPFQKVTPEGVIFVTQWALLAVMAYWILSFILRLVVGAVRQALWLLKITFAVGMFGLILSDTGASAETTAMRLAGLACVCVLLGIGATSAKQDEHLENKIKMLERRLREMEKSKIE</sequence>
<dbReference type="Pfam" id="PF12796">
    <property type="entry name" value="Ank_2"/>
    <property type="match status" value="1"/>
</dbReference>
<keyword evidence="2" id="KW-0472">Membrane</keyword>
<dbReference type="PROSITE" id="PS50297">
    <property type="entry name" value="ANK_REP_REGION"/>
    <property type="match status" value="1"/>
</dbReference>
<dbReference type="PANTHER" id="PTHR14550">
    <property type="entry name" value="TRANSMEMBRANE PROTEIN 109"/>
    <property type="match status" value="1"/>
</dbReference>
<dbReference type="Proteomes" id="UP000281406">
    <property type="component" value="Unassembled WGS sequence"/>
</dbReference>
<feature type="repeat" description="ANK" evidence="1">
    <location>
        <begin position="9"/>
        <end position="41"/>
    </location>
</feature>
<dbReference type="InterPro" id="IPR039492">
    <property type="entry name" value="TMEM109"/>
</dbReference>
<dbReference type="GO" id="GO:0071480">
    <property type="term" value="P:cellular response to gamma radiation"/>
    <property type="evidence" value="ECO:0007669"/>
    <property type="project" value="InterPro"/>
</dbReference>
<reference evidence="3 4" key="1">
    <citation type="submission" date="2018-10" db="EMBL/GenBank/DDBJ databases">
        <title>Genome assembly for a Yunnan-Guizhou Plateau 3E fish, Anabarilius grahami (Regan), and its evolutionary and genetic applications.</title>
        <authorList>
            <person name="Jiang W."/>
        </authorList>
    </citation>
    <scope>NUCLEOTIDE SEQUENCE [LARGE SCALE GENOMIC DNA]</scope>
    <source>
        <strain evidence="3">AG-KIZ</strain>
        <tissue evidence="3">Muscle</tissue>
    </source>
</reference>
<gene>
    <name evidence="3" type="ORF">DPX16_16293</name>
</gene>
<keyword evidence="4" id="KW-1185">Reference proteome</keyword>
<dbReference type="GO" id="GO:0042771">
    <property type="term" value="P:intrinsic apoptotic signaling pathway in response to DNA damage by p53 class mediator"/>
    <property type="evidence" value="ECO:0007669"/>
    <property type="project" value="TreeGrafter"/>
</dbReference>
<dbReference type="SMART" id="SM00248">
    <property type="entry name" value="ANK"/>
    <property type="match status" value="3"/>
</dbReference>
<name>A0A3N0XMR2_ANAGA</name>
<evidence type="ECO:0000313" key="4">
    <source>
        <dbReference type="Proteomes" id="UP000281406"/>
    </source>
</evidence>
<accession>A0A3N0XMR2</accession>
<evidence type="ECO:0000313" key="3">
    <source>
        <dbReference type="EMBL" id="ROI47870.1"/>
    </source>
</evidence>
<keyword evidence="2" id="KW-0812">Transmembrane</keyword>
<feature type="transmembrane region" description="Helical" evidence="2">
    <location>
        <begin position="243"/>
        <end position="262"/>
    </location>
</feature>